<sequence>MQAGRGFWLGLIAKTRRFSTDETGSGTVFGLFVFLAMAAIGGLAIDVTHAYSERTRLQVAADVAGHAALFHRRSMSSDDAKVAAINLVQSTMPQSRFGDFIRPSDFEFGTYDYVQRSFVADPASRKAIRVNTGRLQERGNPIESFVSQLIGRDSWDVRTSSVFVGFLPPCFREGFTAEGPVLVSSNNLYLNGFCIHSNTRVSVNSNNLFEPGTAVSMPNLDLLKIPASGFTKNAGLGAALKTEKQDIREIRHLPDIIANLSKPGSPHYPSYLTSSAVINLSQNKYTPLDFTPGRIHRIACSGATATIDPHATQAVIRNAVILTSCDVKVGNGLALENAVIATTNTAQKAISGSNSFRLGRIDNCQPGGGAQLLAIGGVSFSSNMQMHGGQIITQGDVTFSSLATGRGASIIAGGKIDGTSNMEMMACDELGMEGNLHIDHYRLAE</sequence>
<proteinExistence type="predicted"/>
<keyword evidence="1" id="KW-1133">Transmembrane helix</keyword>
<evidence type="ECO:0000313" key="5">
    <source>
        <dbReference type="Proteomes" id="UP000576152"/>
    </source>
</evidence>
<comment type="caution">
    <text evidence="4">The sequence shown here is derived from an EMBL/GenBank/DDBJ whole genome shotgun (WGS) entry which is preliminary data.</text>
</comment>
<dbReference type="RefSeq" id="WP_183472042.1">
    <property type="nucleotide sequence ID" value="NZ_JACIBX010000006.1"/>
</dbReference>
<dbReference type="InterPro" id="IPR028087">
    <property type="entry name" value="Tad_N"/>
</dbReference>
<evidence type="ECO:0008006" key="6">
    <source>
        <dbReference type="Google" id="ProtNLM"/>
    </source>
</evidence>
<evidence type="ECO:0000313" key="4">
    <source>
        <dbReference type="EMBL" id="MBB3712240.1"/>
    </source>
</evidence>
<accession>A0ABR6HNV9</accession>
<keyword evidence="1" id="KW-0472">Membrane</keyword>
<gene>
    <name evidence="4" type="ORF">FHS00_001822</name>
</gene>
<dbReference type="EMBL" id="JACIBX010000006">
    <property type="protein sequence ID" value="MBB3712240.1"/>
    <property type="molecule type" value="Genomic_DNA"/>
</dbReference>
<keyword evidence="5" id="KW-1185">Reference proteome</keyword>
<keyword evidence="1" id="KW-0812">Transmembrane</keyword>
<dbReference type="InterPro" id="IPR057189">
    <property type="entry name" value="DUF7867"/>
</dbReference>
<feature type="transmembrane region" description="Helical" evidence="1">
    <location>
        <begin position="28"/>
        <end position="47"/>
    </location>
</feature>
<name>A0ABR6HNV9_9RHOB</name>
<feature type="domain" description="DUF7867" evidence="3">
    <location>
        <begin position="174"/>
        <end position="427"/>
    </location>
</feature>
<evidence type="ECO:0000259" key="2">
    <source>
        <dbReference type="Pfam" id="PF13400"/>
    </source>
</evidence>
<protein>
    <recommendedName>
        <fullName evidence="6">Flp pilus-assembly TadG-like N-terminal domain-containing protein</fullName>
    </recommendedName>
</protein>
<dbReference type="Pfam" id="PF13400">
    <property type="entry name" value="Tad"/>
    <property type="match status" value="1"/>
</dbReference>
<organism evidence="4 5">
    <name type="scientific">Limimaricola variabilis</name>
    <dbReference type="NCBI Taxonomy" id="1492771"/>
    <lineage>
        <taxon>Bacteria</taxon>
        <taxon>Pseudomonadati</taxon>
        <taxon>Pseudomonadota</taxon>
        <taxon>Alphaproteobacteria</taxon>
        <taxon>Rhodobacterales</taxon>
        <taxon>Paracoccaceae</taxon>
        <taxon>Limimaricola</taxon>
    </lineage>
</organism>
<evidence type="ECO:0000259" key="3">
    <source>
        <dbReference type="Pfam" id="PF25269"/>
    </source>
</evidence>
<reference evidence="4 5" key="1">
    <citation type="submission" date="2020-08" db="EMBL/GenBank/DDBJ databases">
        <title>Genomic Encyclopedia of Type Strains, Phase III (KMG-III): the genomes of soil and plant-associated and newly described type strains.</title>
        <authorList>
            <person name="Whitman W."/>
        </authorList>
    </citation>
    <scope>NUCLEOTIDE SEQUENCE [LARGE SCALE GENOMIC DNA]</scope>
    <source>
        <strain evidence="4 5">CECT 8572</strain>
    </source>
</reference>
<evidence type="ECO:0000256" key="1">
    <source>
        <dbReference type="SAM" id="Phobius"/>
    </source>
</evidence>
<dbReference type="Proteomes" id="UP000576152">
    <property type="component" value="Unassembled WGS sequence"/>
</dbReference>
<dbReference type="Pfam" id="PF25269">
    <property type="entry name" value="DUF7867"/>
    <property type="match status" value="1"/>
</dbReference>
<feature type="domain" description="Putative Flp pilus-assembly TadG-like N-terminal" evidence="2">
    <location>
        <begin position="24"/>
        <end position="68"/>
    </location>
</feature>